<dbReference type="Proteomes" id="UP000312702">
    <property type="component" value="Chromosome"/>
</dbReference>
<organism evidence="1 2">
    <name type="scientific">Candidatus Methylopumilus universalis</name>
    <dbReference type="NCBI Taxonomy" id="2588536"/>
    <lineage>
        <taxon>Bacteria</taxon>
        <taxon>Pseudomonadati</taxon>
        <taxon>Pseudomonadota</taxon>
        <taxon>Betaproteobacteria</taxon>
        <taxon>Nitrosomonadales</taxon>
        <taxon>Methylophilaceae</taxon>
        <taxon>Candidatus Methylopumilus</taxon>
    </lineage>
</organism>
<dbReference type="RefSeq" id="WP_139884377.1">
    <property type="nucleotide sequence ID" value="NZ_CP040973.1"/>
</dbReference>
<gene>
    <name evidence="1" type="ORF">FIT74_03450</name>
</gene>
<accession>A0ABX5VTA0</accession>
<dbReference type="Gene3D" id="1.10.260.40">
    <property type="entry name" value="lambda repressor-like DNA-binding domains"/>
    <property type="match status" value="1"/>
</dbReference>
<evidence type="ECO:0008006" key="3">
    <source>
        <dbReference type="Google" id="ProtNLM"/>
    </source>
</evidence>
<dbReference type="InterPro" id="IPR010982">
    <property type="entry name" value="Lambda_DNA-bd_dom_sf"/>
</dbReference>
<evidence type="ECO:0000313" key="1">
    <source>
        <dbReference type="EMBL" id="QDC61228.1"/>
    </source>
</evidence>
<reference evidence="1 2" key="1">
    <citation type="journal article" date="2019" name="ISME J.">
        <title>Evolution in action: habitat transition from sediment to the pelagial leads to genome streamlining in Methylophilaceae.</title>
        <authorList>
            <person name="Salcher M."/>
            <person name="Schaefle D."/>
            <person name="Kaspar M."/>
            <person name="Neuenschwander S.M."/>
            <person name="Ghai R."/>
        </authorList>
    </citation>
    <scope>NUCLEOTIDE SEQUENCE [LARGE SCALE GENOMIC DNA]</scope>
    <source>
        <strain evidence="1 2">MMS-VI-25</strain>
    </source>
</reference>
<protein>
    <recommendedName>
        <fullName evidence="3">XRE family transcriptional regulator</fullName>
    </recommendedName>
</protein>
<evidence type="ECO:0000313" key="2">
    <source>
        <dbReference type="Proteomes" id="UP000312702"/>
    </source>
</evidence>
<name>A0ABX5VTA0_9PROT</name>
<keyword evidence="2" id="KW-1185">Reference proteome</keyword>
<proteinExistence type="predicted"/>
<dbReference type="Pfam" id="PF13413">
    <property type="entry name" value="HTH_25"/>
    <property type="match status" value="1"/>
</dbReference>
<dbReference type="EMBL" id="CP040973">
    <property type="protein sequence ID" value="QDC61228.1"/>
    <property type="molecule type" value="Genomic_DNA"/>
</dbReference>
<sequence>MDKLEYNCELLKATRESKKITAHSIAVDICLAERQIKSIEENSLQYFPSQSIKYIALKKYIAALGLKNKDVILNFYETDPIPILLKKK</sequence>